<feature type="domain" description="ABC transporter" evidence="1">
    <location>
        <begin position="10"/>
        <end position="90"/>
    </location>
</feature>
<dbReference type="Gene3D" id="3.40.50.300">
    <property type="entry name" value="P-loop containing nucleotide triphosphate hydrolases"/>
    <property type="match status" value="1"/>
</dbReference>
<dbReference type="GO" id="GO:0005524">
    <property type="term" value="F:ATP binding"/>
    <property type="evidence" value="ECO:0007669"/>
    <property type="project" value="UniProtKB-KW"/>
</dbReference>
<dbReference type="InterPro" id="IPR027417">
    <property type="entry name" value="P-loop_NTPase"/>
</dbReference>
<evidence type="ECO:0000259" key="1">
    <source>
        <dbReference type="Pfam" id="PF00005"/>
    </source>
</evidence>
<dbReference type="Proteomes" id="UP001370490">
    <property type="component" value="Unassembled WGS sequence"/>
</dbReference>
<comment type="caution">
    <text evidence="2">The sequence shown here is derived from an EMBL/GenBank/DDBJ whole genome shotgun (WGS) entry which is preliminary data.</text>
</comment>
<dbReference type="AlphaFoldDB" id="A0AAN8W3W1"/>
<evidence type="ECO:0000313" key="2">
    <source>
        <dbReference type="EMBL" id="KAK6945684.1"/>
    </source>
</evidence>
<organism evidence="2 3">
    <name type="scientific">Dillenia turbinata</name>
    <dbReference type="NCBI Taxonomy" id="194707"/>
    <lineage>
        <taxon>Eukaryota</taxon>
        <taxon>Viridiplantae</taxon>
        <taxon>Streptophyta</taxon>
        <taxon>Embryophyta</taxon>
        <taxon>Tracheophyta</taxon>
        <taxon>Spermatophyta</taxon>
        <taxon>Magnoliopsida</taxon>
        <taxon>eudicotyledons</taxon>
        <taxon>Gunneridae</taxon>
        <taxon>Pentapetalae</taxon>
        <taxon>Dilleniales</taxon>
        <taxon>Dilleniaceae</taxon>
        <taxon>Dillenia</taxon>
    </lineage>
</organism>
<name>A0AAN8W3W1_9MAGN</name>
<dbReference type="PANTHER" id="PTHR24221">
    <property type="entry name" value="ATP-BINDING CASSETTE SUB-FAMILY B"/>
    <property type="match status" value="1"/>
</dbReference>
<proteinExistence type="predicted"/>
<accession>A0AAN8W3W1</accession>
<dbReference type="SUPFAM" id="SSF52540">
    <property type="entry name" value="P-loop containing nucleoside triphosphate hydrolases"/>
    <property type="match status" value="1"/>
</dbReference>
<dbReference type="PANTHER" id="PTHR24221:SF630">
    <property type="entry name" value="ABC TRANSPORTER B FAMILY MEMBER 29, CHLOROPLASTIC"/>
    <property type="match status" value="1"/>
</dbReference>
<evidence type="ECO:0000313" key="3">
    <source>
        <dbReference type="Proteomes" id="UP001370490"/>
    </source>
</evidence>
<keyword evidence="3" id="KW-1185">Reference proteome</keyword>
<dbReference type="GO" id="GO:0016887">
    <property type="term" value="F:ATP hydrolysis activity"/>
    <property type="evidence" value="ECO:0007669"/>
    <property type="project" value="InterPro"/>
</dbReference>
<protein>
    <submittedName>
        <fullName evidence="2">ABC transporter-like, ATP-binding domain</fullName>
    </submittedName>
</protein>
<dbReference type="Pfam" id="PF00005">
    <property type="entry name" value="ABC_tran"/>
    <property type="match status" value="1"/>
</dbReference>
<dbReference type="EMBL" id="JBAMMX010000002">
    <property type="protein sequence ID" value="KAK6945684.1"/>
    <property type="molecule type" value="Genomic_DNA"/>
</dbReference>
<dbReference type="GO" id="GO:0042626">
    <property type="term" value="F:ATPase-coupled transmembrane transporter activity"/>
    <property type="evidence" value="ECO:0007669"/>
    <property type="project" value="TreeGrafter"/>
</dbReference>
<dbReference type="InterPro" id="IPR039421">
    <property type="entry name" value="Type_1_exporter"/>
</dbReference>
<keyword evidence="2" id="KW-0067">ATP-binding</keyword>
<dbReference type="GO" id="GO:0016020">
    <property type="term" value="C:membrane"/>
    <property type="evidence" value="ECO:0007669"/>
    <property type="project" value="TreeGrafter"/>
</dbReference>
<dbReference type="InterPro" id="IPR003439">
    <property type="entry name" value="ABC_transporter-like_ATP-bd"/>
</dbReference>
<gene>
    <name evidence="2" type="ORF">RJ641_013228</name>
</gene>
<keyword evidence="2" id="KW-0547">Nucleotide-binding</keyword>
<sequence>MAQKIETLFSGTVAENIGYRDLTNDIEMERVKLGAQVADADPFIRTLPEGYRTDIGPGGSILSGGQRQRLPIARTFYQDPSILVVDEATSALDGRSEQLVGQALEPLMNNHTVIVIAHWRETVLMVKQVFLLKGGKLKEICRLSLLDGNCEMLRSVGIAALNLLCEAKLPVHADDRKSHSHMKSMISVCVSCDSYDFGAPRLFPTALTIFFRWCTITGTCPGGSLCSEFGCRLILNLCFTSAGGGFNLSGFTLRCFNFNGKSQVSLILSLSASGSHLQRMVCLQDKRSTMPQQEKIWQHALFSSQIIAVAVEVKNWVIPSSLQTLRPALFSNTGLKTWRATHHHSHFNMPPTPCYGFENC</sequence>
<reference evidence="2 3" key="1">
    <citation type="submission" date="2023-12" db="EMBL/GenBank/DDBJ databases">
        <title>A high-quality genome assembly for Dillenia turbinata (Dilleniales).</title>
        <authorList>
            <person name="Chanderbali A."/>
        </authorList>
    </citation>
    <scope>NUCLEOTIDE SEQUENCE [LARGE SCALE GENOMIC DNA]</scope>
    <source>
        <strain evidence="2">LSX21</strain>
        <tissue evidence="2">Leaf</tissue>
    </source>
</reference>